<sequence>MFSFFSLLTDLNQYIKSSSKLTVGSQSTTILDDLSDHLEFSGCYFQIIFDENKPFHYYVLNKEYYPQTVSVEQHITIKNPKFTIEKNNQGFFIIHDNKSELFEMISTDFFSYHINSEKNIIEISIQWNNRTILSQNEIKLYYNYKNNQKNLLADDNFRIDVSTSDQTILYGSYKWLKISYSVYNIPAYNAYIYYKLDTSSNMRHFNIVYRGDSRVKTFYLDSSCLSVGDHVLTLTAFSNGQTVSVTLEFTIYLNQESPLYNLAINPAEVRNNIDEIITLSGYVLDSSRQGKAIVHYSSNDNLDIHGSFEVEISTYANEFSHEINLPKNLQASAYTVSLYVEKSDLSNETSNISFECTYNSLKLAITTPDNQEFKKNDGKQFNIQGAIKDQDGRGIVELYYRFDGNRYSFLDMFGISSAENIQINYNISFPQNFQESNSHTLTILARETDRSSRKSNIYKLNFSYLYNNPIIQLNLYPKSEYTKNTDDIITINGLVSDLDGNEIIDIYSKFDDEEPIRMTQVPVEIKNEAYPFDFTVRIPPSLAESQHNISIFAVDSYQKQSNIIIYTFSYSYNKPILTITIQNDREYTKNIDTFITIIGTVEDDDETGTVYVKCKFDSNDTEHLLQSFPITTRSLYDINTSINIPAGLSEGTHTIIIWAVDDEEKKTEQQSFTFKFNYNTPSISITTADDQEFKKTYNETFHIKEKYQDEDGSGNVTIYYQFDGRENKSTGKTYYISSTESDSFEADAPFPSDFEESNNHTIKIWAIDETNKTSNPITRNFSYIYNDPVFILYNFTKNKFIRGSKLNIDFRFEHQDSTNLKSLNISFDGIYNISLNKTISASSNKNITEQICISKEIENGDHKLYISGCDVHYHCSKSNKVELIILKPLSTKEVDFEFVRNFKIRPKQYY</sequence>
<proteinExistence type="predicted"/>
<evidence type="ECO:0008006" key="3">
    <source>
        <dbReference type="Google" id="ProtNLM"/>
    </source>
</evidence>
<dbReference type="EMBL" id="DS113531">
    <property type="protein sequence ID" value="EAY02594.1"/>
    <property type="molecule type" value="Genomic_DNA"/>
</dbReference>
<reference evidence="1" key="2">
    <citation type="journal article" date="2007" name="Science">
        <title>Draft genome sequence of the sexually transmitted pathogen Trichomonas vaginalis.</title>
        <authorList>
            <person name="Carlton J.M."/>
            <person name="Hirt R.P."/>
            <person name="Silva J.C."/>
            <person name="Delcher A.L."/>
            <person name="Schatz M."/>
            <person name="Zhao Q."/>
            <person name="Wortman J.R."/>
            <person name="Bidwell S.L."/>
            <person name="Alsmark U.C.M."/>
            <person name="Besteiro S."/>
            <person name="Sicheritz-Ponten T."/>
            <person name="Noel C.J."/>
            <person name="Dacks J.B."/>
            <person name="Foster P.G."/>
            <person name="Simillion C."/>
            <person name="Van de Peer Y."/>
            <person name="Miranda-Saavedra D."/>
            <person name="Barton G.J."/>
            <person name="Westrop G.D."/>
            <person name="Mueller S."/>
            <person name="Dessi D."/>
            <person name="Fiori P.L."/>
            <person name="Ren Q."/>
            <person name="Paulsen I."/>
            <person name="Zhang H."/>
            <person name="Bastida-Corcuera F.D."/>
            <person name="Simoes-Barbosa A."/>
            <person name="Brown M.T."/>
            <person name="Hayes R.D."/>
            <person name="Mukherjee M."/>
            <person name="Okumura C.Y."/>
            <person name="Schneider R."/>
            <person name="Smith A.J."/>
            <person name="Vanacova S."/>
            <person name="Villalvazo M."/>
            <person name="Haas B.J."/>
            <person name="Pertea M."/>
            <person name="Feldblyum T.V."/>
            <person name="Utterback T.R."/>
            <person name="Shu C.L."/>
            <person name="Osoegawa K."/>
            <person name="de Jong P.J."/>
            <person name="Hrdy I."/>
            <person name="Horvathova L."/>
            <person name="Zubacova Z."/>
            <person name="Dolezal P."/>
            <person name="Malik S.B."/>
            <person name="Logsdon J.M. Jr."/>
            <person name="Henze K."/>
            <person name="Gupta A."/>
            <person name="Wang C.C."/>
            <person name="Dunne R.L."/>
            <person name="Upcroft J.A."/>
            <person name="Upcroft P."/>
            <person name="White O."/>
            <person name="Salzberg S.L."/>
            <person name="Tang P."/>
            <person name="Chiu C.-H."/>
            <person name="Lee Y.-S."/>
            <person name="Embley T.M."/>
            <person name="Coombs G.H."/>
            <person name="Mottram J.C."/>
            <person name="Tachezy J."/>
            <person name="Fraser-Liggett C.M."/>
            <person name="Johnson P.J."/>
        </authorList>
    </citation>
    <scope>NUCLEOTIDE SEQUENCE [LARGE SCALE GENOMIC DNA]</scope>
    <source>
        <strain evidence="1">G3</strain>
    </source>
</reference>
<keyword evidence="2" id="KW-1185">Reference proteome</keyword>
<reference evidence="1" key="1">
    <citation type="submission" date="2006-10" db="EMBL/GenBank/DDBJ databases">
        <authorList>
            <person name="Amadeo P."/>
            <person name="Zhao Q."/>
            <person name="Wortman J."/>
            <person name="Fraser-Liggett C."/>
            <person name="Carlton J."/>
        </authorList>
    </citation>
    <scope>NUCLEOTIDE SEQUENCE</scope>
    <source>
        <strain evidence="1">G3</strain>
    </source>
</reference>
<organism evidence="1 2">
    <name type="scientific">Trichomonas vaginalis (strain ATCC PRA-98 / G3)</name>
    <dbReference type="NCBI Taxonomy" id="412133"/>
    <lineage>
        <taxon>Eukaryota</taxon>
        <taxon>Metamonada</taxon>
        <taxon>Parabasalia</taxon>
        <taxon>Trichomonadida</taxon>
        <taxon>Trichomonadidae</taxon>
        <taxon>Trichomonas</taxon>
    </lineage>
</organism>
<dbReference type="VEuPathDB" id="TrichDB:TVAGG3_0738410"/>
<dbReference type="VEuPathDB" id="TrichDB:TVAG_254950"/>
<protein>
    <recommendedName>
        <fullName evidence="3">Bap-like</fullName>
    </recommendedName>
</protein>
<dbReference type="Proteomes" id="UP000001542">
    <property type="component" value="Unassembled WGS sequence"/>
</dbReference>
<evidence type="ECO:0000313" key="1">
    <source>
        <dbReference type="EMBL" id="EAY02594.1"/>
    </source>
</evidence>
<evidence type="ECO:0000313" key="2">
    <source>
        <dbReference type="Proteomes" id="UP000001542"/>
    </source>
</evidence>
<dbReference type="InParanoid" id="A2EXN7"/>
<dbReference type="KEGG" id="tva:4760434"/>
<gene>
    <name evidence="1" type="ORF">TVAG_254950</name>
</gene>
<name>A2EXN7_TRIV3</name>
<accession>A2EXN7</accession>
<dbReference type="AlphaFoldDB" id="A2EXN7"/>
<dbReference type="RefSeq" id="XP_001314817.1">
    <property type="nucleotide sequence ID" value="XM_001314782.1"/>
</dbReference>